<proteinExistence type="inferred from homology"/>
<feature type="domain" description="Rhodopsin" evidence="7">
    <location>
        <begin position="16"/>
        <end position="186"/>
    </location>
</feature>
<dbReference type="OrthoDB" id="3229610at2759"/>
<evidence type="ECO:0000256" key="1">
    <source>
        <dbReference type="ARBA" id="ARBA00004141"/>
    </source>
</evidence>
<dbReference type="Proteomes" id="UP000053647">
    <property type="component" value="Unassembled WGS sequence"/>
</dbReference>
<keyword evidence="4 6" id="KW-0472">Membrane</keyword>
<dbReference type="GO" id="GO:0016020">
    <property type="term" value="C:membrane"/>
    <property type="evidence" value="ECO:0007669"/>
    <property type="project" value="UniProtKB-SubCell"/>
</dbReference>
<feature type="non-terminal residue" evidence="8">
    <location>
        <position position="187"/>
    </location>
</feature>
<evidence type="ECO:0000256" key="6">
    <source>
        <dbReference type="SAM" id="Phobius"/>
    </source>
</evidence>
<dbReference type="Pfam" id="PF20684">
    <property type="entry name" value="Fung_rhodopsin"/>
    <property type="match status" value="1"/>
</dbReference>
<reference evidence="8 9" key="1">
    <citation type="submission" date="2014-06" db="EMBL/GenBank/DDBJ databases">
        <authorList>
            <consortium name="DOE Joint Genome Institute"/>
            <person name="Kuo A."/>
            <person name="Kohler A."/>
            <person name="Nagy L.G."/>
            <person name="Floudas D."/>
            <person name="Copeland A."/>
            <person name="Barry K.W."/>
            <person name="Cichocki N."/>
            <person name="Veneault-Fourrey C."/>
            <person name="LaButti K."/>
            <person name="Lindquist E.A."/>
            <person name="Lipzen A."/>
            <person name="Lundell T."/>
            <person name="Morin E."/>
            <person name="Murat C."/>
            <person name="Sun H."/>
            <person name="Tunlid A."/>
            <person name="Henrissat B."/>
            <person name="Grigoriev I.V."/>
            <person name="Hibbett D.S."/>
            <person name="Martin F."/>
            <person name="Nordberg H.P."/>
            <person name="Cantor M.N."/>
            <person name="Hua S.X."/>
        </authorList>
    </citation>
    <scope>NUCLEOTIDE SEQUENCE [LARGE SCALE GENOMIC DNA]</scope>
    <source>
        <strain evidence="8 9">ATCC 200175</strain>
    </source>
</reference>
<gene>
    <name evidence="8" type="ORF">PAXINDRAFT_29448</name>
</gene>
<feature type="transmembrane region" description="Helical" evidence="6">
    <location>
        <begin position="149"/>
        <end position="171"/>
    </location>
</feature>
<feature type="transmembrane region" description="Helical" evidence="6">
    <location>
        <begin position="65"/>
        <end position="88"/>
    </location>
</feature>
<dbReference type="AlphaFoldDB" id="A0A0C9STH4"/>
<sequence>VTASVFQVLGLILTAFRIYLRLKIGRFWWEDAWAGISLLSGSIWMIARWTFLLKSEYGLTSIVGAWTYSIGFTCIITAVRMSVLFSITRVIPESSRLRKFTHACAAFFAVCWVILIIEKILQCASDPSWHHVPISSGKPFCQVKPKISIFQFTTDCVAVLILVVLPLRVLWKVRLPRRQRRMILAIL</sequence>
<accession>A0A0C9STH4</accession>
<name>A0A0C9STH4_PAXIN</name>
<feature type="non-terminal residue" evidence="8">
    <location>
        <position position="1"/>
    </location>
</feature>
<keyword evidence="3 6" id="KW-1133">Transmembrane helix</keyword>
<keyword evidence="9" id="KW-1185">Reference proteome</keyword>
<evidence type="ECO:0000256" key="2">
    <source>
        <dbReference type="ARBA" id="ARBA00022692"/>
    </source>
</evidence>
<feature type="transmembrane region" description="Helical" evidence="6">
    <location>
        <begin position="6"/>
        <end position="22"/>
    </location>
</feature>
<dbReference type="InterPro" id="IPR049326">
    <property type="entry name" value="Rhodopsin_dom_fungi"/>
</dbReference>
<dbReference type="InterPro" id="IPR052337">
    <property type="entry name" value="SAT4-like"/>
</dbReference>
<dbReference type="PANTHER" id="PTHR33048">
    <property type="entry name" value="PTH11-LIKE INTEGRAL MEMBRANE PROTEIN (AFU_ORTHOLOGUE AFUA_5G11245)"/>
    <property type="match status" value="1"/>
</dbReference>
<dbReference type="HOGENOM" id="CLU_052841_2_2_1"/>
<evidence type="ECO:0000256" key="5">
    <source>
        <dbReference type="ARBA" id="ARBA00038359"/>
    </source>
</evidence>
<protein>
    <recommendedName>
        <fullName evidence="7">Rhodopsin domain-containing protein</fullName>
    </recommendedName>
</protein>
<comment type="similarity">
    <text evidence="5">Belongs to the SAT4 family.</text>
</comment>
<feature type="transmembrane region" description="Helical" evidence="6">
    <location>
        <begin position="34"/>
        <end position="53"/>
    </location>
</feature>
<evidence type="ECO:0000256" key="3">
    <source>
        <dbReference type="ARBA" id="ARBA00022989"/>
    </source>
</evidence>
<evidence type="ECO:0000256" key="4">
    <source>
        <dbReference type="ARBA" id="ARBA00023136"/>
    </source>
</evidence>
<comment type="subcellular location">
    <subcellularLocation>
        <location evidence="1">Membrane</location>
        <topology evidence="1">Multi-pass membrane protein</topology>
    </subcellularLocation>
</comment>
<evidence type="ECO:0000313" key="9">
    <source>
        <dbReference type="Proteomes" id="UP000053647"/>
    </source>
</evidence>
<evidence type="ECO:0000259" key="7">
    <source>
        <dbReference type="Pfam" id="PF20684"/>
    </source>
</evidence>
<keyword evidence="2 6" id="KW-0812">Transmembrane</keyword>
<feature type="transmembrane region" description="Helical" evidence="6">
    <location>
        <begin position="100"/>
        <end position="117"/>
    </location>
</feature>
<dbReference type="PANTHER" id="PTHR33048:SF47">
    <property type="entry name" value="INTEGRAL MEMBRANE PROTEIN-RELATED"/>
    <property type="match status" value="1"/>
</dbReference>
<reference evidence="9" key="2">
    <citation type="submission" date="2015-01" db="EMBL/GenBank/DDBJ databases">
        <title>Evolutionary Origins and Diversification of the Mycorrhizal Mutualists.</title>
        <authorList>
            <consortium name="DOE Joint Genome Institute"/>
            <consortium name="Mycorrhizal Genomics Consortium"/>
            <person name="Kohler A."/>
            <person name="Kuo A."/>
            <person name="Nagy L.G."/>
            <person name="Floudas D."/>
            <person name="Copeland A."/>
            <person name="Barry K.W."/>
            <person name="Cichocki N."/>
            <person name="Veneault-Fourrey C."/>
            <person name="LaButti K."/>
            <person name="Lindquist E.A."/>
            <person name="Lipzen A."/>
            <person name="Lundell T."/>
            <person name="Morin E."/>
            <person name="Murat C."/>
            <person name="Riley R."/>
            <person name="Ohm R."/>
            <person name="Sun H."/>
            <person name="Tunlid A."/>
            <person name="Henrissat B."/>
            <person name="Grigoriev I.V."/>
            <person name="Hibbett D.S."/>
            <person name="Martin F."/>
        </authorList>
    </citation>
    <scope>NUCLEOTIDE SEQUENCE [LARGE SCALE GENOMIC DNA]</scope>
    <source>
        <strain evidence="9">ATCC 200175</strain>
    </source>
</reference>
<organism evidence="8 9">
    <name type="scientific">Paxillus involutus ATCC 200175</name>
    <dbReference type="NCBI Taxonomy" id="664439"/>
    <lineage>
        <taxon>Eukaryota</taxon>
        <taxon>Fungi</taxon>
        <taxon>Dikarya</taxon>
        <taxon>Basidiomycota</taxon>
        <taxon>Agaricomycotina</taxon>
        <taxon>Agaricomycetes</taxon>
        <taxon>Agaricomycetidae</taxon>
        <taxon>Boletales</taxon>
        <taxon>Paxilineae</taxon>
        <taxon>Paxillaceae</taxon>
        <taxon>Paxillus</taxon>
    </lineage>
</organism>
<evidence type="ECO:0000313" key="8">
    <source>
        <dbReference type="EMBL" id="KIJ05475.1"/>
    </source>
</evidence>
<dbReference type="EMBL" id="KN820955">
    <property type="protein sequence ID" value="KIJ05475.1"/>
    <property type="molecule type" value="Genomic_DNA"/>
</dbReference>